<gene>
    <name evidence="2" type="ORF">C7474_0015</name>
</gene>
<name>A0A498CA23_9MICO</name>
<sequence length="359" mass="37434">MEKSTGGRAAAHSADRRRTRILALDISALVVVGALLVGALGAASAVAYQKLYSPEAFVLHYLSLLSEGRAADALAVPGVAVDSRDLTDAGLPDTASEALLRQSALAPLDDVAIESVVDGGDAYAVTASYAAGPHRGKTTFTVGRLGSVGLAPTWRFVSSPLAVIDLSLRGAMQFSVNGFDIDKRQVLTAGADADPLADVPLLVFSPGLYSISVDTPVSTSPGVAVLSDKPRAVIPVGVQTEPTAEFVGVVQQEVESFLDSCTTQKVLQPTGCPFGFSVQNRIKDEPTWSMTTQPTITLEPDGAGWAIPRTEAVAHIRVDIQSIYDGSVREVDVDVPFFLTGTITMLADGSASIQVAPAD</sequence>
<reference evidence="2 3" key="1">
    <citation type="journal article" date="2015" name="Stand. Genomic Sci.">
        <title>Genomic Encyclopedia of Bacterial and Archaeal Type Strains, Phase III: the genomes of soil and plant-associated and newly described type strains.</title>
        <authorList>
            <person name="Whitman W.B."/>
            <person name="Woyke T."/>
            <person name="Klenk H.P."/>
            <person name="Zhou Y."/>
            <person name="Lilburn T.G."/>
            <person name="Beck B.J."/>
            <person name="De Vos P."/>
            <person name="Vandamme P."/>
            <person name="Eisen J.A."/>
            <person name="Garrity G."/>
            <person name="Hugenholtz P."/>
            <person name="Kyrpides N.C."/>
        </authorList>
    </citation>
    <scope>NUCLEOTIDE SEQUENCE [LARGE SCALE GENOMIC DNA]</scope>
    <source>
        <strain evidence="2 3">S2T63</strain>
    </source>
</reference>
<dbReference type="EMBL" id="RCDB01000001">
    <property type="protein sequence ID" value="RLK52089.1"/>
    <property type="molecule type" value="Genomic_DNA"/>
</dbReference>
<dbReference type="Proteomes" id="UP000273158">
    <property type="component" value="Unassembled WGS sequence"/>
</dbReference>
<keyword evidence="1" id="KW-0812">Transmembrane</keyword>
<protein>
    <submittedName>
        <fullName evidence="2">Uncharacterized protein</fullName>
    </submittedName>
</protein>
<dbReference type="AlphaFoldDB" id="A0A498CA23"/>
<keyword evidence="1" id="KW-1133">Transmembrane helix</keyword>
<keyword evidence="1" id="KW-0472">Membrane</keyword>
<evidence type="ECO:0000313" key="2">
    <source>
        <dbReference type="EMBL" id="RLK52089.1"/>
    </source>
</evidence>
<evidence type="ECO:0000313" key="3">
    <source>
        <dbReference type="Proteomes" id="UP000273158"/>
    </source>
</evidence>
<proteinExistence type="predicted"/>
<keyword evidence="3" id="KW-1185">Reference proteome</keyword>
<comment type="caution">
    <text evidence="2">The sequence shown here is derived from an EMBL/GenBank/DDBJ whole genome shotgun (WGS) entry which is preliminary data.</text>
</comment>
<accession>A0A498CA23</accession>
<organism evidence="2 3">
    <name type="scientific">Microbacterium telephonicum</name>
    <dbReference type="NCBI Taxonomy" id="1714841"/>
    <lineage>
        <taxon>Bacteria</taxon>
        <taxon>Bacillati</taxon>
        <taxon>Actinomycetota</taxon>
        <taxon>Actinomycetes</taxon>
        <taxon>Micrococcales</taxon>
        <taxon>Microbacteriaceae</taxon>
        <taxon>Microbacterium</taxon>
    </lineage>
</organism>
<evidence type="ECO:0000256" key="1">
    <source>
        <dbReference type="SAM" id="Phobius"/>
    </source>
</evidence>
<feature type="transmembrane region" description="Helical" evidence="1">
    <location>
        <begin position="21"/>
        <end position="48"/>
    </location>
</feature>